<dbReference type="RefSeq" id="WP_091439234.1">
    <property type="nucleotide sequence ID" value="NZ_BMMJ01000013.1"/>
</dbReference>
<evidence type="ECO:0000313" key="1">
    <source>
        <dbReference type="EMBL" id="SCL57469.1"/>
    </source>
</evidence>
<dbReference type="Proteomes" id="UP000198937">
    <property type="component" value="Unassembled WGS sequence"/>
</dbReference>
<dbReference type="EMBL" id="FMIA01000002">
    <property type="protein sequence ID" value="SCL57469.1"/>
    <property type="molecule type" value="Genomic_DNA"/>
</dbReference>
<reference evidence="1 2" key="1">
    <citation type="submission" date="2016-06" db="EMBL/GenBank/DDBJ databases">
        <authorList>
            <person name="Kjaerup R.B."/>
            <person name="Dalgaard T.S."/>
            <person name="Juul-Madsen H.R."/>
        </authorList>
    </citation>
    <scope>NUCLEOTIDE SEQUENCE [LARGE SCALE GENOMIC DNA]</scope>
    <source>
        <strain evidence="1 2">DSM 45577</strain>
    </source>
</reference>
<organism evidence="1 2">
    <name type="scientific">Micromonospora yangpuensis</name>
    <dbReference type="NCBI Taxonomy" id="683228"/>
    <lineage>
        <taxon>Bacteria</taxon>
        <taxon>Bacillati</taxon>
        <taxon>Actinomycetota</taxon>
        <taxon>Actinomycetes</taxon>
        <taxon>Micromonosporales</taxon>
        <taxon>Micromonosporaceae</taxon>
        <taxon>Micromonospora</taxon>
    </lineage>
</organism>
<evidence type="ECO:0000313" key="2">
    <source>
        <dbReference type="Proteomes" id="UP000198937"/>
    </source>
</evidence>
<dbReference type="OrthoDB" id="3386371at2"/>
<gene>
    <name evidence="1" type="ORF">GA0070617_3533</name>
</gene>
<accession>A0A1C6UUG9</accession>
<proteinExistence type="predicted"/>
<dbReference type="AlphaFoldDB" id="A0A1C6UUG9"/>
<name>A0A1C6UUG9_9ACTN</name>
<sequence>MIRPELPDYIRTLMRGEHAANDAIEARLQAEGWDGFPKFLAMVFFLAVDLRFGENAEWSDVIKFVADLRTDLHGGAEINAEAAERLIMSVIDPSVDYTAAQEMIGAIQAATALKILSEANLTDTELDSILTEAATLASHP</sequence>
<keyword evidence="2" id="KW-1185">Reference proteome</keyword>
<protein>
    <submittedName>
        <fullName evidence="1">Uncharacterized protein</fullName>
    </submittedName>
</protein>